<gene>
    <name evidence="2" type="ORF">TrVE_jg10779</name>
</gene>
<comment type="caution">
    <text evidence="2">The sequence shown here is derived from an EMBL/GenBank/DDBJ whole genome shotgun (WGS) entry which is preliminary data.</text>
</comment>
<feature type="region of interest" description="Disordered" evidence="1">
    <location>
        <begin position="1"/>
        <end position="33"/>
    </location>
</feature>
<protein>
    <submittedName>
        <fullName evidence="2">Uncharacterized protein</fullName>
    </submittedName>
</protein>
<evidence type="ECO:0000256" key="1">
    <source>
        <dbReference type="SAM" id="MobiDB-lite"/>
    </source>
</evidence>
<evidence type="ECO:0000313" key="2">
    <source>
        <dbReference type="EMBL" id="GMH93323.1"/>
    </source>
</evidence>
<dbReference type="AlphaFoldDB" id="A0A9W7BV52"/>
<accession>A0A9W7BV52</accession>
<dbReference type="Proteomes" id="UP001165160">
    <property type="component" value="Unassembled WGS sequence"/>
</dbReference>
<dbReference type="EMBL" id="BRXX01000137">
    <property type="protein sequence ID" value="GMH93323.1"/>
    <property type="molecule type" value="Genomic_DNA"/>
</dbReference>
<organism evidence="2 3">
    <name type="scientific">Triparma verrucosa</name>
    <dbReference type="NCBI Taxonomy" id="1606542"/>
    <lineage>
        <taxon>Eukaryota</taxon>
        <taxon>Sar</taxon>
        <taxon>Stramenopiles</taxon>
        <taxon>Ochrophyta</taxon>
        <taxon>Bolidophyceae</taxon>
        <taxon>Parmales</taxon>
        <taxon>Triparmaceae</taxon>
        <taxon>Triparma</taxon>
    </lineage>
</organism>
<name>A0A9W7BV52_9STRA</name>
<keyword evidence="3" id="KW-1185">Reference proteome</keyword>
<reference evidence="3" key="1">
    <citation type="journal article" date="2023" name="Commun. Biol.">
        <title>Genome analysis of Parmales, the sister group of diatoms, reveals the evolutionary specialization of diatoms from phago-mixotrophs to photoautotrophs.</title>
        <authorList>
            <person name="Ban H."/>
            <person name="Sato S."/>
            <person name="Yoshikawa S."/>
            <person name="Yamada K."/>
            <person name="Nakamura Y."/>
            <person name="Ichinomiya M."/>
            <person name="Sato N."/>
            <person name="Blanc-Mathieu R."/>
            <person name="Endo H."/>
            <person name="Kuwata A."/>
            <person name="Ogata H."/>
        </authorList>
    </citation>
    <scope>NUCLEOTIDE SEQUENCE [LARGE SCALE GENOMIC DNA]</scope>
    <source>
        <strain evidence="3">NIES 3699</strain>
    </source>
</reference>
<proteinExistence type="predicted"/>
<sequence>MDLLGVTVDDLQPKPTDAKSTNESSEGIEKKQARTKLTGKITELWENMDVSEDDRKVFEGKLEDAGKLKEAGIALQIEERERLLKLENTTLLEEVDVTDEDLKLAPDENLSDTQIKNAALRKMKEEADFGDFGDY</sequence>
<evidence type="ECO:0000313" key="3">
    <source>
        <dbReference type="Proteomes" id="UP001165160"/>
    </source>
</evidence>